<keyword evidence="3" id="KW-1185">Reference proteome</keyword>
<dbReference type="RefSeq" id="WP_146935913.1">
    <property type="nucleotide sequence ID" value="NZ_SSOA01000006.1"/>
</dbReference>
<dbReference type="Proteomes" id="UP000310754">
    <property type="component" value="Unassembled WGS sequence"/>
</dbReference>
<organism evidence="2 3">
    <name type="scientific">Allorhizobium terrae</name>
    <dbReference type="NCBI Taxonomy" id="1848972"/>
    <lineage>
        <taxon>Bacteria</taxon>
        <taxon>Pseudomonadati</taxon>
        <taxon>Pseudomonadota</taxon>
        <taxon>Alphaproteobacteria</taxon>
        <taxon>Hyphomicrobiales</taxon>
        <taxon>Rhizobiaceae</taxon>
        <taxon>Rhizobium/Agrobacterium group</taxon>
        <taxon>Allorhizobium</taxon>
    </lineage>
</organism>
<feature type="region of interest" description="Disordered" evidence="1">
    <location>
        <begin position="72"/>
        <end position="98"/>
    </location>
</feature>
<proteinExistence type="predicted"/>
<evidence type="ECO:0000256" key="1">
    <source>
        <dbReference type="SAM" id="MobiDB-lite"/>
    </source>
</evidence>
<feature type="compositionally biased region" description="Polar residues" evidence="1">
    <location>
        <begin position="83"/>
        <end position="98"/>
    </location>
</feature>
<evidence type="ECO:0000313" key="2">
    <source>
        <dbReference type="EMBL" id="THF49313.1"/>
    </source>
</evidence>
<accession>A0A4S3ZUB2</accession>
<gene>
    <name evidence="2" type="ORF">E6C51_13125</name>
</gene>
<name>A0A4S3ZUB2_9HYPH</name>
<sequence>MSIETDKIRARAYQLWQNDGCKQGRSVDHWLQAEKELQNEAEGGESAPVVSYLKEKKQAGQKEDTLESAIEDSFPASDPVAISSPSVAGSPKQKSSSR</sequence>
<dbReference type="AlphaFoldDB" id="A0A4S3ZUB2"/>
<dbReference type="EMBL" id="SSOA01000006">
    <property type="protein sequence ID" value="THF49313.1"/>
    <property type="molecule type" value="Genomic_DNA"/>
</dbReference>
<dbReference type="Pfam" id="PF11154">
    <property type="entry name" value="DUF2934"/>
    <property type="match status" value="1"/>
</dbReference>
<reference evidence="2 3" key="1">
    <citation type="submission" date="2019-04" db="EMBL/GenBank/DDBJ databases">
        <title>Rhizobium terrae sp. nov., isolated from a paddy soil.</title>
        <authorList>
            <person name="Lin S.-Y."/>
            <person name="Hameed A."/>
            <person name="Huang H.-I."/>
            <person name="Young C.-C."/>
        </authorList>
    </citation>
    <scope>NUCLEOTIDE SEQUENCE [LARGE SCALE GENOMIC DNA]</scope>
    <source>
        <strain evidence="2 3">CC-HIH110</strain>
    </source>
</reference>
<evidence type="ECO:0000313" key="3">
    <source>
        <dbReference type="Proteomes" id="UP000310754"/>
    </source>
</evidence>
<dbReference type="InterPro" id="IPR021327">
    <property type="entry name" value="DUF2934"/>
</dbReference>
<comment type="caution">
    <text evidence="2">The sequence shown here is derived from an EMBL/GenBank/DDBJ whole genome shotgun (WGS) entry which is preliminary data.</text>
</comment>
<protein>
    <submittedName>
        <fullName evidence="2">DUF2934 domain-containing protein</fullName>
    </submittedName>
</protein>